<keyword evidence="4" id="KW-0732">Signal</keyword>
<dbReference type="EMBL" id="KV700130">
    <property type="protein sequence ID" value="OCF32054.1"/>
    <property type="molecule type" value="Genomic_DNA"/>
</dbReference>
<dbReference type="InterPro" id="IPR000923">
    <property type="entry name" value="BlueCu_1"/>
</dbReference>
<gene>
    <name evidence="6" type="ORF">I316_06210</name>
</gene>
<feature type="compositionally biased region" description="Low complexity" evidence="3">
    <location>
        <begin position="150"/>
        <end position="170"/>
    </location>
</feature>
<keyword evidence="1" id="KW-0479">Metal-binding</keyword>
<feature type="region of interest" description="Disordered" evidence="3">
    <location>
        <begin position="112"/>
        <end position="131"/>
    </location>
</feature>
<evidence type="ECO:0000256" key="4">
    <source>
        <dbReference type="SAM" id="SignalP"/>
    </source>
</evidence>
<dbReference type="Proteomes" id="UP000092666">
    <property type="component" value="Unassembled WGS sequence"/>
</dbReference>
<dbReference type="AlphaFoldDB" id="A0A1B9GLS8"/>
<protein>
    <recommendedName>
        <fullName evidence="5">Blue (type 1) copper domain-containing protein</fullName>
    </recommendedName>
</protein>
<evidence type="ECO:0000313" key="6">
    <source>
        <dbReference type="EMBL" id="OCF32054.1"/>
    </source>
</evidence>
<dbReference type="SUPFAM" id="SSF49503">
    <property type="entry name" value="Cupredoxins"/>
    <property type="match status" value="1"/>
</dbReference>
<feature type="compositionally biased region" description="Low complexity" evidence="3">
    <location>
        <begin position="76"/>
        <end position="97"/>
    </location>
</feature>
<feature type="compositionally biased region" description="Polar residues" evidence="3">
    <location>
        <begin position="59"/>
        <end position="75"/>
    </location>
</feature>
<dbReference type="PANTHER" id="PTHR34883">
    <property type="entry name" value="SERINE-RICH PROTEIN, PUTATIVE-RELATED-RELATED"/>
    <property type="match status" value="1"/>
</dbReference>
<evidence type="ECO:0000256" key="3">
    <source>
        <dbReference type="SAM" id="MobiDB-lite"/>
    </source>
</evidence>
<organism evidence="6 7">
    <name type="scientific">Kwoniella heveanensis BCC8398</name>
    <dbReference type="NCBI Taxonomy" id="1296120"/>
    <lineage>
        <taxon>Eukaryota</taxon>
        <taxon>Fungi</taxon>
        <taxon>Dikarya</taxon>
        <taxon>Basidiomycota</taxon>
        <taxon>Agaricomycotina</taxon>
        <taxon>Tremellomycetes</taxon>
        <taxon>Tremellales</taxon>
        <taxon>Cryptococcaceae</taxon>
        <taxon>Kwoniella</taxon>
    </lineage>
</organism>
<evidence type="ECO:0000259" key="5">
    <source>
        <dbReference type="Pfam" id="PF00127"/>
    </source>
</evidence>
<feature type="region of interest" description="Disordered" evidence="3">
    <location>
        <begin position="430"/>
        <end position="472"/>
    </location>
</feature>
<dbReference type="GO" id="GO:0005507">
    <property type="term" value="F:copper ion binding"/>
    <property type="evidence" value="ECO:0007669"/>
    <property type="project" value="InterPro"/>
</dbReference>
<sequence length="498" mass="50139">MVSSILIALLPLLGTMALAAPSKPQARTDSWSSDPSASYDASSGSAWDSSGWSEPKASYESSRWSEGSYDSYSGDQWQDQGSGWSESGSEGEQSWDQGGEKASATTIVHETTLTTTGSWETPKHGSGSMPAGDLQSCLNTCHAQFGGGSLSPPASSTTATAAAGESTAPTKSEGGGVGAGATHTVVVAPTKGVLRFVPFAIEGNEGDTVEFIWGAGPHTVTMSDGQNVCNKSTATNAFDSGKLNATQTFSTKITTSSPQFHYCTVGTHCTAGMFGIINPPKNDTPPAAPPAAADNATSSSTSSSSAERPSSTAGQGGGQGGCQSVDCWVNSYAAASEKSNQTVQAVKSACNGTPGSWAWGGAWDMSTLVSVQGGVTKDSVIENMLYSRLMLAMNPDMMTPGAPVDVTKYNAPPPLNEFVAASGIATDSASDSGADASASTPADAAATTDGAGESTSADADASKEAANAGSSTSGAAQTAISSIMLISAMSLPAILLLI</sequence>
<reference evidence="7" key="2">
    <citation type="submission" date="2013-12" db="EMBL/GenBank/DDBJ databases">
        <title>Evolution of pathogenesis and genome organization in the Tremellales.</title>
        <authorList>
            <person name="Cuomo C."/>
            <person name="Litvintseva A."/>
            <person name="Heitman J."/>
            <person name="Chen Y."/>
            <person name="Sun S."/>
            <person name="Springer D."/>
            <person name="Dromer F."/>
            <person name="Young S."/>
            <person name="Zeng Q."/>
            <person name="Chapman S."/>
            <person name="Gujja S."/>
            <person name="Saif S."/>
            <person name="Birren B."/>
        </authorList>
    </citation>
    <scope>NUCLEOTIDE SEQUENCE [LARGE SCALE GENOMIC DNA]</scope>
    <source>
        <strain evidence="7">BCC8398</strain>
    </source>
</reference>
<accession>A0A1B9GLS8</accession>
<dbReference type="Pfam" id="PF00127">
    <property type="entry name" value="Copper-bind"/>
    <property type="match status" value="1"/>
</dbReference>
<dbReference type="OrthoDB" id="2331100at2759"/>
<keyword evidence="2" id="KW-0186">Copper</keyword>
<feature type="domain" description="Blue (type 1) copper" evidence="5">
    <location>
        <begin position="187"/>
        <end position="277"/>
    </location>
</feature>
<dbReference type="InterPro" id="IPR052953">
    <property type="entry name" value="Ser-rich/MCO-related"/>
</dbReference>
<feature type="signal peptide" evidence="4">
    <location>
        <begin position="1"/>
        <end position="19"/>
    </location>
</feature>
<evidence type="ECO:0000256" key="2">
    <source>
        <dbReference type="ARBA" id="ARBA00023008"/>
    </source>
</evidence>
<reference evidence="6 7" key="1">
    <citation type="submission" date="2013-07" db="EMBL/GenBank/DDBJ databases">
        <title>The Genome Sequence of Cryptococcus heveanensis BCC8398.</title>
        <authorList>
            <consortium name="The Broad Institute Genome Sequencing Platform"/>
            <person name="Cuomo C."/>
            <person name="Litvintseva A."/>
            <person name="Chen Y."/>
            <person name="Heitman J."/>
            <person name="Sun S."/>
            <person name="Springer D."/>
            <person name="Dromer F."/>
            <person name="Young S.K."/>
            <person name="Zeng Q."/>
            <person name="Gargeya S."/>
            <person name="Fitzgerald M."/>
            <person name="Abouelleil A."/>
            <person name="Alvarado L."/>
            <person name="Berlin A.M."/>
            <person name="Chapman S.B."/>
            <person name="Dewar J."/>
            <person name="Goldberg J."/>
            <person name="Griggs A."/>
            <person name="Gujja S."/>
            <person name="Hansen M."/>
            <person name="Howarth C."/>
            <person name="Imamovic A."/>
            <person name="Larimer J."/>
            <person name="McCowan C."/>
            <person name="Murphy C."/>
            <person name="Pearson M."/>
            <person name="Priest M."/>
            <person name="Roberts A."/>
            <person name="Saif S."/>
            <person name="Shea T."/>
            <person name="Sykes S."/>
            <person name="Wortman J."/>
            <person name="Nusbaum C."/>
            <person name="Birren B."/>
        </authorList>
    </citation>
    <scope>NUCLEOTIDE SEQUENCE [LARGE SCALE GENOMIC DNA]</scope>
    <source>
        <strain evidence="6 7">BCC8398</strain>
    </source>
</reference>
<keyword evidence="7" id="KW-1185">Reference proteome</keyword>
<feature type="compositionally biased region" description="Low complexity" evidence="3">
    <location>
        <begin position="29"/>
        <end position="53"/>
    </location>
</feature>
<name>A0A1B9GLS8_9TREE</name>
<feature type="region of interest" description="Disordered" evidence="3">
    <location>
        <begin position="280"/>
        <end position="319"/>
    </location>
</feature>
<proteinExistence type="predicted"/>
<feature type="chain" id="PRO_5008627133" description="Blue (type 1) copper domain-containing protein" evidence="4">
    <location>
        <begin position="20"/>
        <end position="498"/>
    </location>
</feature>
<feature type="region of interest" description="Disordered" evidence="3">
    <location>
        <begin position="21"/>
        <end position="102"/>
    </location>
</feature>
<feature type="compositionally biased region" description="Low complexity" evidence="3">
    <location>
        <begin position="290"/>
        <end position="313"/>
    </location>
</feature>
<dbReference type="PANTHER" id="PTHR34883:SF17">
    <property type="entry name" value="CUPREDOXIN"/>
    <property type="match status" value="1"/>
</dbReference>
<dbReference type="CDD" id="cd00920">
    <property type="entry name" value="Cupredoxin"/>
    <property type="match status" value="1"/>
</dbReference>
<dbReference type="GO" id="GO:0009055">
    <property type="term" value="F:electron transfer activity"/>
    <property type="evidence" value="ECO:0007669"/>
    <property type="project" value="InterPro"/>
</dbReference>
<dbReference type="InterPro" id="IPR008972">
    <property type="entry name" value="Cupredoxin"/>
</dbReference>
<dbReference type="STRING" id="1296120.A0A1B9GLS8"/>
<dbReference type="Gene3D" id="2.60.40.420">
    <property type="entry name" value="Cupredoxins - blue copper proteins"/>
    <property type="match status" value="1"/>
</dbReference>
<evidence type="ECO:0000313" key="7">
    <source>
        <dbReference type="Proteomes" id="UP000092666"/>
    </source>
</evidence>
<evidence type="ECO:0000256" key="1">
    <source>
        <dbReference type="ARBA" id="ARBA00022723"/>
    </source>
</evidence>
<feature type="region of interest" description="Disordered" evidence="3">
    <location>
        <begin position="149"/>
        <end position="178"/>
    </location>
</feature>